<evidence type="ECO:0000259" key="1">
    <source>
        <dbReference type="SMART" id="SM00871"/>
    </source>
</evidence>
<dbReference type="RefSeq" id="WP_241058468.1">
    <property type="nucleotide sequence ID" value="NZ_JAKWJU010000002.1"/>
</dbReference>
<gene>
    <name evidence="2" type="ORF">MMA15_08150</name>
</gene>
<feature type="domain" description="AraC effector-binding" evidence="1">
    <location>
        <begin position="11"/>
        <end position="176"/>
    </location>
</feature>
<comment type="caution">
    <text evidence="2">The sequence shown here is derived from an EMBL/GenBank/DDBJ whole genome shotgun (WGS) entry which is preliminary data.</text>
</comment>
<dbReference type="InterPro" id="IPR029442">
    <property type="entry name" value="GyrI-like"/>
</dbReference>
<dbReference type="Pfam" id="PF06445">
    <property type="entry name" value="GyrI-like"/>
    <property type="match status" value="1"/>
</dbReference>
<dbReference type="InterPro" id="IPR011256">
    <property type="entry name" value="Reg_factor_effector_dom_sf"/>
</dbReference>
<dbReference type="InterPro" id="IPR010499">
    <property type="entry name" value="AraC_E-bd"/>
</dbReference>
<dbReference type="Gene3D" id="3.20.80.10">
    <property type="entry name" value="Regulatory factor, effector binding domain"/>
    <property type="match status" value="1"/>
</dbReference>
<reference evidence="2" key="1">
    <citation type="submission" date="2022-03" db="EMBL/GenBank/DDBJ databases">
        <authorList>
            <person name="Santos J.D.N."/>
            <person name="Kallscheuer N."/>
            <person name="Jogler C."/>
            <person name="Lage O.M."/>
        </authorList>
    </citation>
    <scope>NUCLEOTIDE SEQUENCE</scope>
    <source>
        <strain evidence="2">M600PL45_2</strain>
    </source>
</reference>
<sequence>MSSNAQAAQPGTPQLIAVEPVVTAVVRGVVPMAGIRDFFDASFRALGETLARQQVAVLGPAFGLYHRPPGETADLEVGFPTDRAVRTEGPEASEGPEGPEGTRGKVAVGALPAARVARAMHHGSFDGLAASWESLFAWVRAQGLTPGPVMWEVYVTEPTPEMSPDDLRTELNCVVTG</sequence>
<dbReference type="EMBL" id="JAKWJU010000002">
    <property type="protein sequence ID" value="MCH6160388.1"/>
    <property type="molecule type" value="Genomic_DNA"/>
</dbReference>
<dbReference type="Proteomes" id="UP001166784">
    <property type="component" value="Unassembled WGS sequence"/>
</dbReference>
<reference evidence="2" key="2">
    <citation type="journal article" date="2023" name="Int. J. Syst. Evol. Microbiol.">
        <title>Streptomyces marispadix sp. nov., isolated from marine beach sediment of the Northern Coast of Portugal.</title>
        <authorList>
            <person name="dos Santos J.D.N."/>
            <person name="Vitorino I.R."/>
            <person name="Kallscheuer N."/>
            <person name="Srivastava A."/>
            <person name="Krautwurst S."/>
            <person name="Marz M."/>
            <person name="Jogler C."/>
            <person name="Lobo Da Cunha A."/>
            <person name="Catita J."/>
            <person name="Goncalves H."/>
            <person name="Gonzalez I."/>
            <person name="Reyes F."/>
            <person name="Lage O.M."/>
        </authorList>
    </citation>
    <scope>NUCLEOTIDE SEQUENCE</scope>
    <source>
        <strain evidence="2">M600PL45_2</strain>
    </source>
</reference>
<name>A0ABS9SW07_9ACTN</name>
<accession>A0ABS9SW07</accession>
<evidence type="ECO:0000313" key="3">
    <source>
        <dbReference type="Proteomes" id="UP001166784"/>
    </source>
</evidence>
<dbReference type="SUPFAM" id="SSF55136">
    <property type="entry name" value="Probable bacterial effector-binding domain"/>
    <property type="match status" value="1"/>
</dbReference>
<evidence type="ECO:0000313" key="2">
    <source>
        <dbReference type="EMBL" id="MCH6160388.1"/>
    </source>
</evidence>
<dbReference type="SMART" id="SM00871">
    <property type="entry name" value="AraC_E_bind"/>
    <property type="match status" value="1"/>
</dbReference>
<keyword evidence="3" id="KW-1185">Reference proteome</keyword>
<proteinExistence type="predicted"/>
<protein>
    <submittedName>
        <fullName evidence="2">GyrI-like domain-containing protein</fullName>
    </submittedName>
</protein>
<organism evidence="2 3">
    <name type="scientific">Streptomyces marispadix</name>
    <dbReference type="NCBI Taxonomy" id="2922868"/>
    <lineage>
        <taxon>Bacteria</taxon>
        <taxon>Bacillati</taxon>
        <taxon>Actinomycetota</taxon>
        <taxon>Actinomycetes</taxon>
        <taxon>Kitasatosporales</taxon>
        <taxon>Streptomycetaceae</taxon>
        <taxon>Streptomyces</taxon>
    </lineage>
</organism>